<name>A0A136JAV5_9PEZI</name>
<proteinExistence type="predicted"/>
<keyword evidence="2" id="KW-1185">Reference proteome</keyword>
<evidence type="ECO:0000313" key="1">
    <source>
        <dbReference type="EMBL" id="KXJ94301.1"/>
    </source>
</evidence>
<reference evidence="2" key="1">
    <citation type="submission" date="2016-02" db="EMBL/GenBank/DDBJ databases">
        <title>Draft genome sequence of Microdochium bolleyi, a fungal endophyte of beachgrass.</title>
        <authorList>
            <consortium name="DOE Joint Genome Institute"/>
            <person name="David A.S."/>
            <person name="May G."/>
            <person name="Haridas S."/>
            <person name="Lim J."/>
            <person name="Wang M."/>
            <person name="Labutti K."/>
            <person name="Lipzen A."/>
            <person name="Barry K."/>
            <person name="Grigoriev I.V."/>
        </authorList>
    </citation>
    <scope>NUCLEOTIDE SEQUENCE [LARGE SCALE GENOMIC DNA]</scope>
    <source>
        <strain evidence="2">J235TASD1</strain>
    </source>
</reference>
<sequence length="58" mass="6063">MKRTSTRTPPGSEATISSAARAGRVACRPGSLNCYRRCCCEVWPVAVVAVVAAVVVVV</sequence>
<feature type="non-terminal residue" evidence="1">
    <location>
        <position position="58"/>
    </location>
</feature>
<organism evidence="1 2">
    <name type="scientific">Microdochium bolleyi</name>
    <dbReference type="NCBI Taxonomy" id="196109"/>
    <lineage>
        <taxon>Eukaryota</taxon>
        <taxon>Fungi</taxon>
        <taxon>Dikarya</taxon>
        <taxon>Ascomycota</taxon>
        <taxon>Pezizomycotina</taxon>
        <taxon>Sordariomycetes</taxon>
        <taxon>Xylariomycetidae</taxon>
        <taxon>Xylariales</taxon>
        <taxon>Microdochiaceae</taxon>
        <taxon>Microdochium</taxon>
    </lineage>
</organism>
<evidence type="ECO:0000313" key="2">
    <source>
        <dbReference type="Proteomes" id="UP000070501"/>
    </source>
</evidence>
<dbReference type="Proteomes" id="UP000070501">
    <property type="component" value="Unassembled WGS sequence"/>
</dbReference>
<dbReference type="EMBL" id="KQ964247">
    <property type="protein sequence ID" value="KXJ94301.1"/>
    <property type="molecule type" value="Genomic_DNA"/>
</dbReference>
<protein>
    <submittedName>
        <fullName evidence="1">Uncharacterized protein</fullName>
    </submittedName>
</protein>
<dbReference type="InParanoid" id="A0A136JAV5"/>
<gene>
    <name evidence="1" type="ORF">Micbo1qcDRAFT_159403</name>
</gene>
<accession>A0A136JAV5</accession>
<dbReference type="AlphaFoldDB" id="A0A136JAV5"/>